<dbReference type="PANTHER" id="PTHR36922">
    <property type="entry name" value="BLL2446 PROTEIN"/>
    <property type="match status" value="1"/>
</dbReference>
<dbReference type="Pfam" id="PF09351">
    <property type="entry name" value="DUF1993"/>
    <property type="match status" value="1"/>
</dbReference>
<feature type="compositionally biased region" description="Pro residues" evidence="1">
    <location>
        <begin position="40"/>
        <end position="54"/>
    </location>
</feature>
<evidence type="ECO:0000313" key="3">
    <source>
        <dbReference type="Proteomes" id="UP001165423"/>
    </source>
</evidence>
<name>A0ABT0A0Q4_9GAMM</name>
<accession>A0ABT0A0Q4</accession>
<dbReference type="Proteomes" id="UP001165423">
    <property type="component" value="Unassembled WGS sequence"/>
</dbReference>
<evidence type="ECO:0000256" key="1">
    <source>
        <dbReference type="SAM" id="MobiDB-lite"/>
    </source>
</evidence>
<gene>
    <name evidence="2" type="ORF">MQC88_01030</name>
</gene>
<protein>
    <submittedName>
        <fullName evidence="2">DUF1993 domain-containing protein</fullName>
    </submittedName>
</protein>
<dbReference type="InterPro" id="IPR018531">
    <property type="entry name" value="DUF1993"/>
</dbReference>
<dbReference type="PANTHER" id="PTHR36922:SF1">
    <property type="entry name" value="DUF1993 DOMAIN-CONTAINING PROTEIN"/>
    <property type="match status" value="1"/>
</dbReference>
<dbReference type="EMBL" id="JALGCL010000001">
    <property type="protein sequence ID" value="MCJ0824554.1"/>
    <property type="molecule type" value="Genomic_DNA"/>
</dbReference>
<comment type="caution">
    <text evidence="2">The sequence shown here is derived from an EMBL/GenBank/DDBJ whole genome shotgun (WGS) entry which is preliminary data.</text>
</comment>
<dbReference type="SUPFAM" id="SSF109854">
    <property type="entry name" value="DinB/YfiT-like putative metalloenzymes"/>
    <property type="match status" value="1"/>
</dbReference>
<reference evidence="2 3" key="1">
    <citation type="submission" date="2022-03" db="EMBL/GenBank/DDBJ databases">
        <title>Luteimonas soily sp. nov., a novel bacterium isolated from the soil.</title>
        <authorList>
            <person name="Zhang X."/>
        </authorList>
    </citation>
    <scope>NUCLEOTIDE SEQUENCE [LARGE SCALE GENOMIC DNA]</scope>
    <source>
        <strain evidence="2 3">50</strain>
    </source>
</reference>
<dbReference type="RefSeq" id="WP_243318401.1">
    <property type="nucleotide sequence ID" value="NZ_JALGCL010000001.1"/>
</dbReference>
<dbReference type="InterPro" id="IPR034660">
    <property type="entry name" value="DinB/YfiT-like"/>
</dbReference>
<keyword evidence="3" id="KW-1185">Reference proteome</keyword>
<evidence type="ECO:0000313" key="2">
    <source>
        <dbReference type="EMBL" id="MCJ0824554.1"/>
    </source>
</evidence>
<dbReference type="Gene3D" id="1.20.120.450">
    <property type="entry name" value="dinb family like domain"/>
    <property type="match status" value="1"/>
</dbReference>
<feature type="region of interest" description="Disordered" evidence="1">
    <location>
        <begin position="30"/>
        <end position="54"/>
    </location>
</feature>
<sequence>MFEVTELVHRTLPVVGINRCNHIDVAARTIGGPDRTGSPWPSPTAYPSSDPPLPSKTMANQKIIELQRVFASRLAVLGHLLDVGEQHFADPDVFLGKRLAADMLPFSAQVAFACNAPRGFSQWCAGEPIENLRPDDIRSLPEARAAIAQTQELVAGIAIDDAKLDEAKRIGLGPGRYCELPGHQYVADYLLPNLYFHVTTAYAILRLLGAPLGKADYLGFLAPLIRHEGGAGA</sequence>
<organism evidence="2 3">
    <name type="scientific">Cognatiluteimonas sedimenti</name>
    <dbReference type="NCBI Taxonomy" id="2927791"/>
    <lineage>
        <taxon>Bacteria</taxon>
        <taxon>Pseudomonadati</taxon>
        <taxon>Pseudomonadota</taxon>
        <taxon>Gammaproteobacteria</taxon>
        <taxon>Lysobacterales</taxon>
        <taxon>Lysobacteraceae</taxon>
        <taxon>Cognatiluteimonas</taxon>
    </lineage>
</organism>
<proteinExistence type="predicted"/>